<gene>
    <name evidence="2" type="ORF">MPRF_23730</name>
</gene>
<dbReference type="RefSeq" id="WP_104862281.1">
    <property type="nucleotide sequence ID" value="NZ_AP022598.1"/>
</dbReference>
<protein>
    <recommendedName>
        <fullName evidence="4">PASTA domain-containing protein</fullName>
    </recommendedName>
</protein>
<name>A0A7I7U2D3_MYCPF</name>
<dbReference type="EMBL" id="AP022598">
    <property type="protein sequence ID" value="BBY75474.1"/>
    <property type="molecule type" value="Genomic_DNA"/>
</dbReference>
<accession>A0A7I7U2D3</accession>
<reference evidence="2 3" key="1">
    <citation type="journal article" date="2019" name="Emerg. Microbes Infect.">
        <title>Comprehensive subspecies identification of 175 nontuberculous mycobacteria species based on 7547 genomic profiles.</title>
        <authorList>
            <person name="Matsumoto Y."/>
            <person name="Kinjo T."/>
            <person name="Motooka D."/>
            <person name="Nabeya D."/>
            <person name="Jung N."/>
            <person name="Uechi K."/>
            <person name="Horii T."/>
            <person name="Iida T."/>
            <person name="Fujita J."/>
            <person name="Nakamura S."/>
        </authorList>
    </citation>
    <scope>NUCLEOTIDE SEQUENCE [LARGE SCALE GENOMIC DNA]</scope>
    <source>
        <strain evidence="2 3">JCM 6367</strain>
    </source>
</reference>
<dbReference type="AlphaFoldDB" id="A0A7I7U2D3"/>
<sequence length="94" mass="9571">MARIWAAAAAATGMITAVAVAPIAVAQPSLPQAGNETPGATIRQLTQAGYDVEVNWVAGEPSNIPLSQCTVTRIDTSAPPTAWVSVNCPPDGSQ</sequence>
<dbReference type="Proteomes" id="UP000466554">
    <property type="component" value="Chromosome"/>
</dbReference>
<feature type="chain" id="PRO_5029840779" description="PASTA domain-containing protein" evidence="1">
    <location>
        <begin position="27"/>
        <end position="94"/>
    </location>
</feature>
<organism evidence="2 3">
    <name type="scientific">Mycolicibacterium parafortuitum</name>
    <name type="common">Mycobacterium parafortuitum</name>
    <dbReference type="NCBI Taxonomy" id="39692"/>
    <lineage>
        <taxon>Bacteria</taxon>
        <taxon>Bacillati</taxon>
        <taxon>Actinomycetota</taxon>
        <taxon>Actinomycetes</taxon>
        <taxon>Mycobacteriales</taxon>
        <taxon>Mycobacteriaceae</taxon>
        <taxon>Mycolicibacterium</taxon>
    </lineage>
</organism>
<keyword evidence="1" id="KW-0732">Signal</keyword>
<evidence type="ECO:0000256" key="1">
    <source>
        <dbReference type="SAM" id="SignalP"/>
    </source>
</evidence>
<proteinExistence type="predicted"/>
<feature type="signal peptide" evidence="1">
    <location>
        <begin position="1"/>
        <end position="26"/>
    </location>
</feature>
<evidence type="ECO:0000313" key="2">
    <source>
        <dbReference type="EMBL" id="BBY75474.1"/>
    </source>
</evidence>
<evidence type="ECO:0008006" key="4">
    <source>
        <dbReference type="Google" id="ProtNLM"/>
    </source>
</evidence>
<evidence type="ECO:0000313" key="3">
    <source>
        <dbReference type="Proteomes" id="UP000466554"/>
    </source>
</evidence>